<sequence>MIELGLNRIGQLLRHTPQIWKGIHVAGTNGKGSVCAYLSAMLHASGIREGRFTSPFLIDRRDGITINERIVDKQKFLEAEAKILERNREEEIQATEFEIITGIAFEVFAREEIEIGVVEVGLGGRLDSTNIMENKAVTVITKIGLDHQSFLGNSVEEIAREKAGIMRPGVPCVIDESNSETVRNVLEEYAQNIGTEIVLSSTDSPFFNDLEFSHLDLEPHQRENLACAYTAFHLGYTGSESPLHRLLPAVEQVQWPGRLQVLDVECITQRKEPVLLDGAHNAQSAQVLGNHVNRKIRTEGGKKNITWVIAVSEGKDMKQILQPLLQNQDHVGVVRFNPVDRMPWVKATEPKHILSAAYELGIDPLHCHNAESDVLNILQWAATIADQGPIVIAGSLYLVSDVLRLIRDVKMKQKLDFCQQS</sequence>
<keyword evidence="5" id="KW-0479">Metal-binding</keyword>
<evidence type="ECO:0000256" key="4">
    <source>
        <dbReference type="ARBA" id="ARBA00022598"/>
    </source>
</evidence>
<dbReference type="GO" id="GO:0005739">
    <property type="term" value="C:mitochondrion"/>
    <property type="evidence" value="ECO:0007669"/>
    <property type="project" value="TreeGrafter"/>
</dbReference>
<dbReference type="OrthoDB" id="5212574at2759"/>
<evidence type="ECO:0000256" key="10">
    <source>
        <dbReference type="SAM" id="Coils"/>
    </source>
</evidence>
<name>A0A2S4Q1U2_9PEZI</name>
<dbReference type="GO" id="GO:0004326">
    <property type="term" value="F:tetrahydrofolylpolyglutamate synthase activity"/>
    <property type="evidence" value="ECO:0007669"/>
    <property type="project" value="InterPro"/>
</dbReference>
<comment type="catalytic activity">
    <reaction evidence="9">
        <text>7,8-dihydropteroate + L-glutamate + ATP = 7,8-dihydrofolate + ADP + phosphate + H(+)</text>
        <dbReference type="Rhea" id="RHEA:23584"/>
        <dbReference type="ChEBI" id="CHEBI:15378"/>
        <dbReference type="ChEBI" id="CHEBI:17839"/>
        <dbReference type="ChEBI" id="CHEBI:29985"/>
        <dbReference type="ChEBI" id="CHEBI:30616"/>
        <dbReference type="ChEBI" id="CHEBI:43474"/>
        <dbReference type="ChEBI" id="CHEBI:57451"/>
        <dbReference type="ChEBI" id="CHEBI:456216"/>
        <dbReference type="EC" id="6.3.2.12"/>
    </reaction>
</comment>
<dbReference type="InterPro" id="IPR036615">
    <property type="entry name" value="Mur_ligase_C_dom_sf"/>
</dbReference>
<comment type="similarity">
    <text evidence="2 9">Belongs to the folylpolyglutamate synthase family.</text>
</comment>
<dbReference type="EMBL" id="PEDP01000017">
    <property type="protein sequence ID" value="POS88248.1"/>
    <property type="molecule type" value="Genomic_DNA"/>
</dbReference>
<dbReference type="InterPro" id="IPR001645">
    <property type="entry name" value="Folylpolyglutamate_synth"/>
</dbReference>
<feature type="domain" description="Mur ligase central" evidence="11">
    <location>
        <begin position="25"/>
        <end position="171"/>
    </location>
</feature>
<dbReference type="STRING" id="225359.A0A2S4Q1U2"/>
<evidence type="ECO:0000256" key="5">
    <source>
        <dbReference type="ARBA" id="ARBA00022723"/>
    </source>
</evidence>
<comment type="caution">
    <text evidence="12">The sequence shown here is derived from an EMBL/GenBank/DDBJ whole genome shotgun (WGS) entry which is preliminary data.</text>
</comment>
<dbReference type="GO" id="GO:0008841">
    <property type="term" value="F:dihydrofolate synthase activity"/>
    <property type="evidence" value="ECO:0007669"/>
    <property type="project" value="UniProtKB-EC"/>
</dbReference>
<dbReference type="SUPFAM" id="SSF53623">
    <property type="entry name" value="MurD-like peptide ligases, catalytic domain"/>
    <property type="match status" value="1"/>
</dbReference>
<keyword evidence="3 9" id="KW-0554">One-carbon metabolism</keyword>
<dbReference type="NCBIfam" id="TIGR01499">
    <property type="entry name" value="folC"/>
    <property type="match status" value="1"/>
</dbReference>
<dbReference type="PANTHER" id="PTHR11136:SF0">
    <property type="entry name" value="DIHYDROFOLATE SYNTHETASE-RELATED"/>
    <property type="match status" value="1"/>
</dbReference>
<dbReference type="SUPFAM" id="SSF53244">
    <property type="entry name" value="MurD-like peptide ligases, peptide-binding domain"/>
    <property type="match status" value="1"/>
</dbReference>
<keyword evidence="13" id="KW-1185">Reference proteome</keyword>
<comment type="pathway">
    <text evidence="1 9">Cofactor biosynthesis; tetrahydrofolylpolyglutamate biosynthesis.</text>
</comment>
<accession>A0A2S4Q1U2</accession>
<dbReference type="Gene3D" id="3.90.190.20">
    <property type="entry name" value="Mur ligase, C-terminal domain"/>
    <property type="match status" value="1"/>
</dbReference>
<dbReference type="Proteomes" id="UP000237438">
    <property type="component" value="Unassembled WGS sequence"/>
</dbReference>
<evidence type="ECO:0000256" key="6">
    <source>
        <dbReference type="ARBA" id="ARBA00022741"/>
    </source>
</evidence>
<evidence type="ECO:0000259" key="11">
    <source>
        <dbReference type="Pfam" id="PF08245"/>
    </source>
</evidence>
<dbReference type="PROSITE" id="PS01012">
    <property type="entry name" value="FOLYLPOLYGLU_SYNT_2"/>
    <property type="match status" value="1"/>
</dbReference>
<evidence type="ECO:0000313" key="12">
    <source>
        <dbReference type="EMBL" id="POS88248.1"/>
    </source>
</evidence>
<dbReference type="InterPro" id="IPR036565">
    <property type="entry name" value="Mur-like_cat_sf"/>
</dbReference>
<dbReference type="PANTHER" id="PTHR11136">
    <property type="entry name" value="FOLYLPOLYGLUTAMATE SYNTHASE-RELATED"/>
    <property type="match status" value="1"/>
</dbReference>
<keyword evidence="6 9" id="KW-0547">Nucleotide-binding</keyword>
<dbReference type="InterPro" id="IPR018109">
    <property type="entry name" value="Folylpolyglutamate_synth_CS"/>
</dbReference>
<proteinExistence type="inferred from homology"/>
<protein>
    <recommendedName>
        <fullName evidence="9">Dihydrofolate synthetase</fullName>
        <ecNumber evidence="9">6.3.2.12</ecNumber>
    </recommendedName>
</protein>
<gene>
    <name evidence="12" type="ORF">EPUL_000075</name>
</gene>
<keyword evidence="7 9" id="KW-0067">ATP-binding</keyword>
<evidence type="ECO:0000256" key="7">
    <source>
        <dbReference type="ARBA" id="ARBA00022840"/>
    </source>
</evidence>
<keyword evidence="10" id="KW-0175">Coiled coil</keyword>
<evidence type="ECO:0000256" key="3">
    <source>
        <dbReference type="ARBA" id="ARBA00022563"/>
    </source>
</evidence>
<dbReference type="Gene3D" id="3.40.1190.10">
    <property type="entry name" value="Mur-like, catalytic domain"/>
    <property type="match status" value="1"/>
</dbReference>
<evidence type="ECO:0000256" key="9">
    <source>
        <dbReference type="PIRNR" id="PIRNR001563"/>
    </source>
</evidence>
<evidence type="ECO:0000256" key="2">
    <source>
        <dbReference type="ARBA" id="ARBA00008276"/>
    </source>
</evidence>
<dbReference type="EC" id="6.3.2.12" evidence="9"/>
<dbReference type="GO" id="GO:0046872">
    <property type="term" value="F:metal ion binding"/>
    <property type="evidence" value="ECO:0007669"/>
    <property type="project" value="UniProtKB-KW"/>
</dbReference>
<dbReference type="AlphaFoldDB" id="A0A2S4Q1U2"/>
<dbReference type="InterPro" id="IPR013221">
    <property type="entry name" value="Mur_ligase_cen"/>
</dbReference>
<dbReference type="FunFam" id="3.90.190.20:FF:000010">
    <property type="entry name" value="Dihydrofolate synthetase"/>
    <property type="match status" value="1"/>
</dbReference>
<keyword evidence="4 9" id="KW-0436">Ligase</keyword>
<organism evidence="12 13">
    <name type="scientific">Erysiphe pulchra</name>
    <dbReference type="NCBI Taxonomy" id="225359"/>
    <lineage>
        <taxon>Eukaryota</taxon>
        <taxon>Fungi</taxon>
        <taxon>Dikarya</taxon>
        <taxon>Ascomycota</taxon>
        <taxon>Pezizomycotina</taxon>
        <taxon>Leotiomycetes</taxon>
        <taxon>Erysiphales</taxon>
        <taxon>Erysiphaceae</taxon>
        <taxon>Erysiphe</taxon>
    </lineage>
</organism>
<dbReference type="GO" id="GO:0006730">
    <property type="term" value="P:one-carbon metabolic process"/>
    <property type="evidence" value="ECO:0007669"/>
    <property type="project" value="UniProtKB-KW"/>
</dbReference>
<evidence type="ECO:0000256" key="8">
    <source>
        <dbReference type="ARBA" id="ARBA00022842"/>
    </source>
</evidence>
<dbReference type="Pfam" id="PF08245">
    <property type="entry name" value="Mur_ligase_M"/>
    <property type="match status" value="1"/>
</dbReference>
<keyword evidence="8" id="KW-0460">Magnesium</keyword>
<dbReference type="GO" id="GO:0005524">
    <property type="term" value="F:ATP binding"/>
    <property type="evidence" value="ECO:0007669"/>
    <property type="project" value="UniProtKB-KW"/>
</dbReference>
<dbReference type="FunFam" id="3.40.1190.10:FF:000010">
    <property type="entry name" value="Dihydrofolate synthetase"/>
    <property type="match status" value="1"/>
</dbReference>
<dbReference type="GO" id="GO:0005829">
    <property type="term" value="C:cytosol"/>
    <property type="evidence" value="ECO:0007669"/>
    <property type="project" value="TreeGrafter"/>
</dbReference>
<dbReference type="UniPathway" id="UPA00850"/>
<dbReference type="PIRSF" id="PIRSF001563">
    <property type="entry name" value="Folylpolyglu_synth"/>
    <property type="match status" value="1"/>
</dbReference>
<feature type="coiled-coil region" evidence="10">
    <location>
        <begin position="67"/>
        <end position="94"/>
    </location>
</feature>
<evidence type="ECO:0000313" key="13">
    <source>
        <dbReference type="Proteomes" id="UP000237438"/>
    </source>
</evidence>
<reference evidence="12 13" key="1">
    <citation type="submission" date="2017-10" db="EMBL/GenBank/DDBJ databases">
        <title>Development of genomic resources for the powdery mildew, Erysiphe pulchra.</title>
        <authorList>
            <person name="Wadl P.A."/>
            <person name="Mack B.M."/>
            <person name="Moore G."/>
            <person name="Beltz S.B."/>
        </authorList>
    </citation>
    <scope>NUCLEOTIDE SEQUENCE [LARGE SCALE GENOMIC DNA]</scope>
    <source>
        <strain evidence="12">Cflorida</strain>
    </source>
</reference>
<evidence type="ECO:0000256" key="1">
    <source>
        <dbReference type="ARBA" id="ARBA00005150"/>
    </source>
</evidence>